<reference evidence="3" key="1">
    <citation type="submission" date="2016-10" db="EMBL/GenBank/DDBJ databases">
        <authorList>
            <person name="Varghese N."/>
            <person name="Submissions S."/>
        </authorList>
    </citation>
    <scope>NUCLEOTIDE SEQUENCE [LARGE SCALE GENOMIC DNA]</scope>
    <source>
        <strain evidence="3">CGMCC 1.7736</strain>
    </source>
</reference>
<feature type="transmembrane region" description="Helical" evidence="1">
    <location>
        <begin position="40"/>
        <end position="58"/>
    </location>
</feature>
<feature type="transmembrane region" description="Helical" evidence="1">
    <location>
        <begin position="88"/>
        <end position="107"/>
    </location>
</feature>
<proteinExistence type="predicted"/>
<dbReference type="Proteomes" id="UP000198531">
    <property type="component" value="Unassembled WGS sequence"/>
</dbReference>
<dbReference type="InterPro" id="IPR058377">
    <property type="entry name" value="DUF8064"/>
</dbReference>
<protein>
    <recommendedName>
        <fullName evidence="4">Phosphatidate cytidylyltransferase</fullName>
    </recommendedName>
</protein>
<keyword evidence="1" id="KW-0812">Transmembrane</keyword>
<organism evidence="2 3">
    <name type="scientific">Halogeometricum rufum</name>
    <dbReference type="NCBI Taxonomy" id="553469"/>
    <lineage>
        <taxon>Archaea</taxon>
        <taxon>Methanobacteriati</taxon>
        <taxon>Methanobacteriota</taxon>
        <taxon>Stenosarchaea group</taxon>
        <taxon>Halobacteria</taxon>
        <taxon>Halobacteriales</taxon>
        <taxon>Haloferacaceae</taxon>
        <taxon>Halogeometricum</taxon>
    </lineage>
</organism>
<accession>A0A1I6G160</accession>
<gene>
    <name evidence="2" type="ORF">SAMN04487947_0372</name>
</gene>
<evidence type="ECO:0000256" key="1">
    <source>
        <dbReference type="SAM" id="Phobius"/>
    </source>
</evidence>
<dbReference type="STRING" id="553469.SAMN04487947_0372"/>
<sequence>MPSTLRDRVSASRLAVFLALAAVLAALVGPANEPLTVEFVAMAVVVLGIFAASVFDAVREHPLYELASAVHTAVVFVLLYVALYEGVFLLALAGLAAVGVGVELYNLRHGTSYLRFGGREAR</sequence>
<dbReference type="RefSeq" id="WP_089804056.1">
    <property type="nucleotide sequence ID" value="NZ_FOYT01000001.1"/>
</dbReference>
<dbReference type="EMBL" id="FOYT01000001">
    <property type="protein sequence ID" value="SFR35797.1"/>
    <property type="molecule type" value="Genomic_DNA"/>
</dbReference>
<name>A0A1I6G160_9EURY</name>
<feature type="transmembrane region" description="Helical" evidence="1">
    <location>
        <begin position="63"/>
        <end position="82"/>
    </location>
</feature>
<dbReference type="OrthoDB" id="292539at2157"/>
<evidence type="ECO:0000313" key="2">
    <source>
        <dbReference type="EMBL" id="SFR35797.1"/>
    </source>
</evidence>
<keyword evidence="1" id="KW-1133">Transmembrane helix</keyword>
<keyword evidence="3" id="KW-1185">Reference proteome</keyword>
<evidence type="ECO:0008006" key="4">
    <source>
        <dbReference type="Google" id="ProtNLM"/>
    </source>
</evidence>
<dbReference type="Pfam" id="PF26260">
    <property type="entry name" value="DUF8064"/>
    <property type="match status" value="1"/>
</dbReference>
<keyword evidence="1" id="KW-0472">Membrane</keyword>
<evidence type="ECO:0000313" key="3">
    <source>
        <dbReference type="Proteomes" id="UP000198531"/>
    </source>
</evidence>
<dbReference type="AlphaFoldDB" id="A0A1I6G160"/>